<evidence type="ECO:0000313" key="3">
    <source>
        <dbReference type="EMBL" id="AKG33823.1"/>
    </source>
</evidence>
<reference evidence="6 7" key="2">
    <citation type="journal article" date="2016" name="Genome Announc.">
        <title>Genome Sequence of a Gram-Positive Diazotroph, Paenibacillus durus Type Strain ATCC 35681.</title>
        <authorList>
            <person name="Halim M.A."/>
            <person name="Rahman A.Y."/>
            <person name="Sim K.S."/>
            <person name="Yam H.C."/>
            <person name="Rahim A.A."/>
            <person name="Ghazali A.H."/>
            <person name="Najimudin N."/>
        </authorList>
    </citation>
    <scope>NUCLEOTIDE SEQUENCE [LARGE SCALE GENOMIC DNA]</scope>
    <source>
        <strain evidence="6 7">ATCC 35681</strain>
    </source>
</reference>
<dbReference type="NCBIfam" id="NF033545">
    <property type="entry name" value="transpos_IS630"/>
    <property type="match status" value="1"/>
</dbReference>
<feature type="domain" description="Tc1-like transposase DDE" evidence="1">
    <location>
        <begin position="13"/>
        <end position="164"/>
    </location>
</feature>
<evidence type="ECO:0000313" key="4">
    <source>
        <dbReference type="EMBL" id="AKG36418.1"/>
    </source>
</evidence>
<dbReference type="Proteomes" id="UP000034189">
    <property type="component" value="Chromosome"/>
</dbReference>
<dbReference type="InterPro" id="IPR038717">
    <property type="entry name" value="Tc1-like_DDE_dom"/>
</dbReference>
<dbReference type="EMBL" id="CP011114">
    <property type="protein sequence ID" value="AKG33330.1"/>
    <property type="molecule type" value="Genomic_DNA"/>
</dbReference>
<gene>
    <name evidence="2" type="ORF">VK70_00815</name>
    <name evidence="3" type="ORF">VK70_03840</name>
    <name evidence="4" type="ORF">VK70_19250</name>
    <name evidence="5" type="ORF">VK70_24355</name>
    <name evidence="6" type="ORF">VK70_25345</name>
</gene>
<evidence type="ECO:0000313" key="2">
    <source>
        <dbReference type="EMBL" id="AKG33330.1"/>
    </source>
</evidence>
<dbReference type="Pfam" id="PF13358">
    <property type="entry name" value="DDE_3"/>
    <property type="match status" value="1"/>
</dbReference>
<dbReference type="PATRIC" id="fig|1333534.5.peg.180"/>
<evidence type="ECO:0000313" key="6">
    <source>
        <dbReference type="EMBL" id="AKG37396.1"/>
    </source>
</evidence>
<protein>
    <submittedName>
        <fullName evidence="6">Transposase</fullName>
    </submittedName>
</protein>
<dbReference type="EMBL" id="CP011114">
    <property type="protein sequence ID" value="AKG37396.1"/>
    <property type="molecule type" value="Genomic_DNA"/>
</dbReference>
<organism evidence="6 7">
    <name type="scientific">Paenibacillus durus ATCC 35681</name>
    <dbReference type="NCBI Taxonomy" id="1333534"/>
    <lineage>
        <taxon>Bacteria</taxon>
        <taxon>Bacillati</taxon>
        <taxon>Bacillota</taxon>
        <taxon>Bacilli</taxon>
        <taxon>Bacillales</taxon>
        <taxon>Paenibacillaceae</taxon>
        <taxon>Paenibacillus</taxon>
    </lineage>
</organism>
<dbReference type="EMBL" id="CP011114">
    <property type="protein sequence ID" value="AKG33823.1"/>
    <property type="molecule type" value="Genomic_DNA"/>
</dbReference>
<evidence type="ECO:0000313" key="7">
    <source>
        <dbReference type="Proteomes" id="UP000034189"/>
    </source>
</evidence>
<dbReference type="InterPro" id="IPR047655">
    <property type="entry name" value="Transpos_IS630-like"/>
</dbReference>
<dbReference type="EMBL" id="CP011114">
    <property type="protein sequence ID" value="AKG37241.1"/>
    <property type="molecule type" value="Genomic_DNA"/>
</dbReference>
<dbReference type="EMBL" id="CP011114">
    <property type="protein sequence ID" value="AKG36418.1"/>
    <property type="molecule type" value="Genomic_DNA"/>
</dbReference>
<reference evidence="6 7" key="1">
    <citation type="submission" date="2015-03" db="EMBL/GenBank/DDBJ databases">
        <authorList>
            <person name="Abdul Halim M."/>
        </authorList>
    </citation>
    <scope>NUCLEOTIDE SEQUENCE [LARGE SCALE GENOMIC DNA]</scope>
    <source>
        <strain evidence="6 7">ATCC 35681</strain>
    </source>
</reference>
<dbReference type="AlphaFoldDB" id="A0A0F7CKC0"/>
<proteinExistence type="predicted"/>
<dbReference type="HOGENOM" id="CLU_041125_1_0_9"/>
<accession>A0A0F7CKC0</accession>
<sequence length="204" mass="23783">MEVYRLPYDPACPVICMDEKPYQLLDETRVPIPMKPAKPLREDAEYVRNGTCSIFIFTEPLAGWRHVSVRPQRTRVEWAEQVRDLLDVHYPEAPKVRLVMDNLNTHSIASLYQAFEPEVALRLAKRLEIHYTPKHGSWLNVAEIELSVMTRQCLGRRIPSLEDLAHELTAWEAGRNASQKGVDWQFTTEDARIKLKRLYPQFKD</sequence>
<evidence type="ECO:0000313" key="5">
    <source>
        <dbReference type="EMBL" id="AKG37241.1"/>
    </source>
</evidence>
<evidence type="ECO:0000259" key="1">
    <source>
        <dbReference type="Pfam" id="PF13358"/>
    </source>
</evidence>
<name>A0A0F7CKC0_PAEDU</name>